<evidence type="ECO:0000313" key="3">
    <source>
        <dbReference type="EMBL" id="NJC26106.1"/>
    </source>
</evidence>
<protein>
    <submittedName>
        <fullName evidence="3">Dehydrogenase</fullName>
    </submittedName>
</protein>
<gene>
    <name evidence="3" type="ORF">GGR27_001605</name>
</gene>
<proteinExistence type="predicted"/>
<dbReference type="Pfam" id="PF01408">
    <property type="entry name" value="GFO_IDH_MocA"/>
    <property type="match status" value="1"/>
</dbReference>
<dbReference type="Gene3D" id="3.40.50.720">
    <property type="entry name" value="NAD(P)-binding Rossmann-like Domain"/>
    <property type="match status" value="1"/>
</dbReference>
<dbReference type="SUPFAM" id="SSF55347">
    <property type="entry name" value="Glyceraldehyde-3-phosphate dehydrogenase-like, C-terminal domain"/>
    <property type="match status" value="1"/>
</dbReference>
<dbReference type="InterPro" id="IPR051450">
    <property type="entry name" value="Gfo/Idh/MocA_Oxidoreductases"/>
</dbReference>
<evidence type="ECO:0000313" key="4">
    <source>
        <dbReference type="Proteomes" id="UP000770785"/>
    </source>
</evidence>
<dbReference type="Gene3D" id="3.30.360.10">
    <property type="entry name" value="Dihydrodipicolinate Reductase, domain 2"/>
    <property type="match status" value="1"/>
</dbReference>
<dbReference type="PANTHER" id="PTHR43377:SF1">
    <property type="entry name" value="BILIVERDIN REDUCTASE A"/>
    <property type="match status" value="1"/>
</dbReference>
<dbReference type="EMBL" id="JAATJH010000002">
    <property type="protein sequence ID" value="NJC26106.1"/>
    <property type="molecule type" value="Genomic_DNA"/>
</dbReference>
<evidence type="ECO:0000259" key="1">
    <source>
        <dbReference type="Pfam" id="PF01408"/>
    </source>
</evidence>
<comment type="caution">
    <text evidence="3">The sequence shown here is derived from an EMBL/GenBank/DDBJ whole genome shotgun (WGS) entry which is preliminary data.</text>
</comment>
<dbReference type="InterPro" id="IPR000683">
    <property type="entry name" value="Gfo/Idh/MocA-like_OxRdtase_N"/>
</dbReference>
<name>A0ABX0XAW9_9BACT</name>
<dbReference type="PANTHER" id="PTHR43377">
    <property type="entry name" value="BILIVERDIN REDUCTASE A"/>
    <property type="match status" value="1"/>
</dbReference>
<dbReference type="Pfam" id="PF22725">
    <property type="entry name" value="GFO_IDH_MocA_C3"/>
    <property type="match status" value="1"/>
</dbReference>
<accession>A0ABX0XAW9</accession>
<organism evidence="3 4">
    <name type="scientific">Neolewinella antarctica</name>
    <dbReference type="NCBI Taxonomy" id="442734"/>
    <lineage>
        <taxon>Bacteria</taxon>
        <taxon>Pseudomonadati</taxon>
        <taxon>Bacteroidota</taxon>
        <taxon>Saprospiria</taxon>
        <taxon>Saprospirales</taxon>
        <taxon>Lewinellaceae</taxon>
        <taxon>Neolewinella</taxon>
    </lineage>
</organism>
<reference evidence="3 4" key="1">
    <citation type="submission" date="2020-03" db="EMBL/GenBank/DDBJ databases">
        <title>Genomic Encyclopedia of Type Strains, Phase IV (KMG-IV): sequencing the most valuable type-strain genomes for metagenomic binning, comparative biology and taxonomic classification.</title>
        <authorList>
            <person name="Goeker M."/>
        </authorList>
    </citation>
    <scope>NUCLEOTIDE SEQUENCE [LARGE SCALE GENOMIC DNA]</scope>
    <source>
        <strain evidence="3 4">DSM 105096</strain>
    </source>
</reference>
<keyword evidence="4" id="KW-1185">Reference proteome</keyword>
<evidence type="ECO:0000259" key="2">
    <source>
        <dbReference type="Pfam" id="PF22725"/>
    </source>
</evidence>
<dbReference type="InterPro" id="IPR036291">
    <property type="entry name" value="NAD(P)-bd_dom_sf"/>
</dbReference>
<dbReference type="SUPFAM" id="SSF51735">
    <property type="entry name" value="NAD(P)-binding Rossmann-fold domains"/>
    <property type="match status" value="1"/>
</dbReference>
<dbReference type="InterPro" id="IPR055170">
    <property type="entry name" value="GFO_IDH_MocA-like_dom"/>
</dbReference>
<dbReference type="RefSeq" id="WP_168036864.1">
    <property type="nucleotide sequence ID" value="NZ_JAATJH010000002.1"/>
</dbReference>
<dbReference type="Proteomes" id="UP000770785">
    <property type="component" value="Unassembled WGS sequence"/>
</dbReference>
<sequence length="322" mass="36003">MPKQALSILVIGAGSIGERHVRNLRALGVDQITVLRSRRLPLRTIKEDELTIVTSFDEAMTYAPTGAIICTPTALHLSQSMECLRRGMSVLVEKPLSHTTAGLAELEAAALSAGRFVQVGYMMRFHPLLLSVKKLVDENAYGGFVHAASHWGEYLPDWHPWEDYREGYAARKELGGGAGLTLSHDLDVALWILGADAGARGVVKSKGSSLEVDVDVSIDVQLENGKGQIGTVHQNFFERTPRRTYTYLFDEARVEVDFFANQLRTYYPDGQVDTETIEDFDRNDLFLDQSRDFLSRLEAPDTWADYTHDQISSSQRLLEILQ</sequence>
<feature type="domain" description="GFO/IDH/MocA-like oxidoreductase" evidence="2">
    <location>
        <begin position="131"/>
        <end position="243"/>
    </location>
</feature>
<feature type="domain" description="Gfo/Idh/MocA-like oxidoreductase N-terminal" evidence="1">
    <location>
        <begin position="7"/>
        <end position="121"/>
    </location>
</feature>